<accession>A0A7J7N775</accession>
<feature type="compositionally biased region" description="Polar residues" evidence="1">
    <location>
        <begin position="609"/>
        <end position="624"/>
    </location>
</feature>
<dbReference type="AlphaFoldDB" id="A0A7J7N775"/>
<gene>
    <name evidence="3" type="ORF">GIB67_021051</name>
</gene>
<dbReference type="PANTHER" id="PTHR31286:SF180">
    <property type="entry name" value="OS10G0362600 PROTEIN"/>
    <property type="match status" value="1"/>
</dbReference>
<feature type="region of interest" description="Disordered" evidence="1">
    <location>
        <begin position="540"/>
        <end position="642"/>
    </location>
</feature>
<reference evidence="3 4" key="1">
    <citation type="journal article" date="2020" name="IScience">
        <title>Genome Sequencing of the Endangered Kingdonia uniflora (Circaeasteraceae, Ranunculales) Reveals Potential Mechanisms of Evolutionary Specialization.</title>
        <authorList>
            <person name="Sun Y."/>
            <person name="Deng T."/>
            <person name="Zhang A."/>
            <person name="Moore M.J."/>
            <person name="Landis J.B."/>
            <person name="Lin N."/>
            <person name="Zhang H."/>
            <person name="Zhang X."/>
            <person name="Huang J."/>
            <person name="Zhang X."/>
            <person name="Sun H."/>
            <person name="Wang H."/>
        </authorList>
    </citation>
    <scope>NUCLEOTIDE SEQUENCE [LARGE SCALE GENOMIC DNA]</scope>
    <source>
        <strain evidence="3">TB1705</strain>
        <tissue evidence="3">Leaf</tissue>
    </source>
</reference>
<feature type="compositionally biased region" description="Basic and acidic residues" evidence="1">
    <location>
        <begin position="593"/>
        <end position="608"/>
    </location>
</feature>
<dbReference type="Pfam" id="PF14111">
    <property type="entry name" value="DUF4283"/>
    <property type="match status" value="1"/>
</dbReference>
<evidence type="ECO:0000313" key="3">
    <source>
        <dbReference type="EMBL" id="KAF6162902.1"/>
    </source>
</evidence>
<feature type="region of interest" description="Disordered" evidence="1">
    <location>
        <begin position="66"/>
        <end position="102"/>
    </location>
</feature>
<name>A0A7J7N775_9MAGN</name>
<feature type="compositionally biased region" description="Basic and acidic residues" evidence="1">
    <location>
        <begin position="66"/>
        <end position="79"/>
    </location>
</feature>
<dbReference type="EMBL" id="JACGCM010001009">
    <property type="protein sequence ID" value="KAF6162902.1"/>
    <property type="molecule type" value="Genomic_DNA"/>
</dbReference>
<protein>
    <recommendedName>
        <fullName evidence="2">DUF4283 domain-containing protein</fullName>
    </recommendedName>
</protein>
<evidence type="ECO:0000313" key="4">
    <source>
        <dbReference type="Proteomes" id="UP000541444"/>
    </source>
</evidence>
<comment type="caution">
    <text evidence="3">The sequence shown here is derived from an EMBL/GenBank/DDBJ whole genome shotgun (WGS) entry which is preliminary data.</text>
</comment>
<feature type="compositionally biased region" description="Basic and acidic residues" evidence="1">
    <location>
        <begin position="625"/>
        <end position="642"/>
    </location>
</feature>
<dbReference type="Proteomes" id="UP000541444">
    <property type="component" value="Unassembled WGS sequence"/>
</dbReference>
<dbReference type="InterPro" id="IPR040256">
    <property type="entry name" value="At4g02000-like"/>
</dbReference>
<feature type="domain" description="DUF4283" evidence="2">
    <location>
        <begin position="379"/>
        <end position="455"/>
    </location>
</feature>
<sequence>MEIQGISVIHLKDSKLTCDCPFVSSISSDSFGTSSLYYDGPISLIVYQFKGGDLLAAALSGLPSMEDRGGSRSDCEGDPLKSLNNQPQTLSKQVADGDECERQNPPSLLEIKLMAMGIHNWDRKKPISEEESRVARFLFDIKFKEADAATKHQFELDFQKFQASQNATSATGASKTKNRHSFFRDSQSNRQLEPEVLIRSEKDQAPQGLKEGRLNLLNSTEDYSIFGTRADEESNFALAEKRNTPMKVLCLFETYNFKSCVLECGNYENKEGRSNCTKIDTEAEWTPNVVTTQTDNELDKGKKSPILALSAEFEEGACSNSKKAAQPTLIKSWASFLSAPVAGRGISKLSFIKPDIVDGKNAIKVGPDEFKENIKTSSLYLVGFFVGKRLAHPFVKETLTKLWDIGGDFEMTIQGLNMFFFKFSNPEDRQKVLEKGDLHIASRVFLIRELRPFIEMETTKFTSIPVWVILRNIPHHMRLIEGMSRIASTLGVPMHLDKFTEEHISTTSFARVCIELHASCEYPSTIPILYGDEEIRDNRDTKPVENVETGDKVTQVNQDDGNPDNHKVGFEETRSSTKKQTRSSSQKQQGLARKNENLLKNKGSEKTLKSSQSSNKKGTTQQKSYYKEKPSVEKYQMSEEELKKSAAKIKLSLNKNSRGEIAGPKARHF</sequence>
<dbReference type="PANTHER" id="PTHR31286">
    <property type="entry name" value="GLYCINE-RICH CELL WALL STRUCTURAL PROTEIN 1.8-LIKE"/>
    <property type="match status" value="1"/>
</dbReference>
<keyword evidence="4" id="KW-1185">Reference proteome</keyword>
<organism evidence="3 4">
    <name type="scientific">Kingdonia uniflora</name>
    <dbReference type="NCBI Taxonomy" id="39325"/>
    <lineage>
        <taxon>Eukaryota</taxon>
        <taxon>Viridiplantae</taxon>
        <taxon>Streptophyta</taxon>
        <taxon>Embryophyta</taxon>
        <taxon>Tracheophyta</taxon>
        <taxon>Spermatophyta</taxon>
        <taxon>Magnoliopsida</taxon>
        <taxon>Ranunculales</taxon>
        <taxon>Circaeasteraceae</taxon>
        <taxon>Kingdonia</taxon>
    </lineage>
</organism>
<feature type="region of interest" description="Disordered" evidence="1">
    <location>
        <begin position="168"/>
        <end position="204"/>
    </location>
</feature>
<evidence type="ECO:0000259" key="2">
    <source>
        <dbReference type="Pfam" id="PF14111"/>
    </source>
</evidence>
<dbReference type="InterPro" id="IPR025558">
    <property type="entry name" value="DUF4283"/>
</dbReference>
<evidence type="ECO:0000256" key="1">
    <source>
        <dbReference type="SAM" id="MobiDB-lite"/>
    </source>
</evidence>
<feature type="compositionally biased region" description="Basic and acidic residues" evidence="1">
    <location>
        <begin position="192"/>
        <end position="204"/>
    </location>
</feature>
<proteinExistence type="predicted"/>
<dbReference type="OrthoDB" id="1461560at2759"/>
<feature type="compositionally biased region" description="Basic and acidic residues" evidence="1">
    <location>
        <begin position="540"/>
        <end position="551"/>
    </location>
</feature>
<feature type="compositionally biased region" description="Basic and acidic residues" evidence="1">
    <location>
        <begin position="563"/>
        <end position="575"/>
    </location>
</feature>
<feature type="compositionally biased region" description="Polar residues" evidence="1">
    <location>
        <begin position="82"/>
        <end position="92"/>
    </location>
</feature>